<accession>A0A8H7H8L5</accession>
<feature type="region of interest" description="Disordered" evidence="1">
    <location>
        <begin position="205"/>
        <end position="235"/>
    </location>
</feature>
<name>A0A8H7H8L5_9AGAM</name>
<feature type="region of interest" description="Disordered" evidence="1">
    <location>
        <begin position="282"/>
        <end position="324"/>
    </location>
</feature>
<dbReference type="Proteomes" id="UP000650582">
    <property type="component" value="Unassembled WGS sequence"/>
</dbReference>
<evidence type="ECO:0000313" key="2">
    <source>
        <dbReference type="EMBL" id="KAF8678914.1"/>
    </source>
</evidence>
<organism evidence="2 3">
    <name type="scientific">Rhizoctonia solani</name>
    <dbReference type="NCBI Taxonomy" id="456999"/>
    <lineage>
        <taxon>Eukaryota</taxon>
        <taxon>Fungi</taxon>
        <taxon>Dikarya</taxon>
        <taxon>Basidiomycota</taxon>
        <taxon>Agaricomycotina</taxon>
        <taxon>Agaricomycetes</taxon>
        <taxon>Cantharellales</taxon>
        <taxon>Ceratobasidiaceae</taxon>
        <taxon>Rhizoctonia</taxon>
    </lineage>
</organism>
<reference evidence="2" key="1">
    <citation type="submission" date="2020-09" db="EMBL/GenBank/DDBJ databases">
        <title>Comparative genome analyses of four rice-infecting Rhizoctonia solani isolates reveal extensive enrichment of homogalacturonan modification genes.</title>
        <authorList>
            <person name="Lee D.-Y."/>
            <person name="Jeon J."/>
            <person name="Kim K.-T."/>
            <person name="Cheong K."/>
            <person name="Song H."/>
            <person name="Choi G."/>
            <person name="Ko J."/>
            <person name="Opiyo S.O."/>
            <person name="Zuo S."/>
            <person name="Madhav S."/>
            <person name="Lee Y.-H."/>
            <person name="Wang G.-L."/>
        </authorList>
    </citation>
    <scope>NUCLEOTIDE SEQUENCE</scope>
    <source>
        <strain evidence="2">AG1-IA YN-7</strain>
    </source>
</reference>
<gene>
    <name evidence="2" type="ORF">RHS04_04901</name>
</gene>
<proteinExistence type="predicted"/>
<dbReference type="AlphaFoldDB" id="A0A8H7H8L5"/>
<feature type="compositionally biased region" description="Low complexity" evidence="1">
    <location>
        <begin position="37"/>
        <end position="59"/>
    </location>
</feature>
<feature type="compositionally biased region" description="Polar residues" evidence="1">
    <location>
        <begin position="209"/>
        <end position="234"/>
    </location>
</feature>
<sequence length="560" mass="60791">MAACISSRPFTAETPAFDRSWADIMPTGTVVRPADVASRPHQSFSSSSGSSACAESNPSGRLSERTSWFSAKTAVWDPRVLLQAIQTQDSEYTLRKAVEWGTKCSSDLSEEEKVDNVLRFLAHAVGLQTAISTDNNSLQSSVISGYTTHSRNDSTWSNVSNASFSASPQSDSASLLDFRCETPVMACRPSPTPSIRSYCMADRDDEDMSSISDPRLSSTTSSVPDITSLPSSMCYSDMSDRDRAMEELREVVRNAIAIAEADDSAPLGLAELHAAAREITMARRAKESSKSPPGPSRVNSNTPPRLSTPSPPKQSSKPVLSLDTSLDSATFTPLVRPTTFTRGISPQVLVQHDGGSQLPSTPRMRPNKLYKPRPPSPNDPIPLQTFKTISSPSPDLSPLSQPLACPSSPTPLSLDNCRSQTPHAPESPTWTHGLLKNPFSLRLDVHIITDAISGLGIRKPASPPHSSPKPSARTPPPHFSPVLHDLNPTDVSYPDSPIEDISELVPEAKRVNSGTSEWQYLRTQSGDTDDTPILATPIDEWYLPQFTPIMEHPEGKQMDH</sequence>
<feature type="region of interest" description="Disordered" evidence="1">
    <location>
        <begin position="455"/>
        <end position="496"/>
    </location>
</feature>
<evidence type="ECO:0000256" key="1">
    <source>
        <dbReference type="SAM" id="MobiDB-lite"/>
    </source>
</evidence>
<feature type="compositionally biased region" description="Pro residues" evidence="1">
    <location>
        <begin position="461"/>
        <end position="479"/>
    </location>
</feature>
<evidence type="ECO:0000313" key="3">
    <source>
        <dbReference type="Proteomes" id="UP000650582"/>
    </source>
</evidence>
<feature type="region of interest" description="Disordered" evidence="1">
    <location>
        <begin position="35"/>
        <end position="62"/>
    </location>
</feature>
<protein>
    <submittedName>
        <fullName evidence="2">Uncharacterized protein</fullName>
    </submittedName>
</protein>
<comment type="caution">
    <text evidence="2">The sequence shown here is derived from an EMBL/GenBank/DDBJ whole genome shotgun (WGS) entry which is preliminary data.</text>
</comment>
<dbReference type="EMBL" id="JACYCC010000038">
    <property type="protein sequence ID" value="KAF8678914.1"/>
    <property type="molecule type" value="Genomic_DNA"/>
</dbReference>
<feature type="compositionally biased region" description="Polar residues" evidence="1">
    <location>
        <begin position="410"/>
        <end position="422"/>
    </location>
</feature>
<feature type="region of interest" description="Disordered" evidence="1">
    <location>
        <begin position="345"/>
        <end position="429"/>
    </location>
</feature>
<feature type="compositionally biased region" description="Low complexity" evidence="1">
    <location>
        <begin position="390"/>
        <end position="403"/>
    </location>
</feature>